<protein>
    <recommendedName>
        <fullName evidence="4">Right handed beta helix domain-containing protein</fullName>
    </recommendedName>
</protein>
<dbReference type="AlphaFoldDB" id="A0A919L3S9"/>
<evidence type="ECO:0000313" key="2">
    <source>
        <dbReference type="EMBL" id="GHH82389.1"/>
    </source>
</evidence>
<reference evidence="2" key="1">
    <citation type="journal article" date="2014" name="Int. J. Syst. Evol. Microbiol.">
        <title>Complete genome sequence of Corynebacterium casei LMG S-19264T (=DSM 44701T), isolated from a smear-ripened cheese.</title>
        <authorList>
            <consortium name="US DOE Joint Genome Institute (JGI-PGF)"/>
            <person name="Walter F."/>
            <person name="Albersmeier A."/>
            <person name="Kalinowski J."/>
            <person name="Ruckert C."/>
        </authorList>
    </citation>
    <scope>NUCLEOTIDE SEQUENCE</scope>
    <source>
        <strain evidence="2">JCM 5069</strain>
    </source>
</reference>
<organism evidence="2 3">
    <name type="scientific">Streptomyces sulfonofaciens</name>
    <dbReference type="NCBI Taxonomy" id="68272"/>
    <lineage>
        <taxon>Bacteria</taxon>
        <taxon>Bacillati</taxon>
        <taxon>Actinomycetota</taxon>
        <taxon>Actinomycetes</taxon>
        <taxon>Kitasatosporales</taxon>
        <taxon>Streptomycetaceae</taxon>
        <taxon>Streptomyces</taxon>
    </lineage>
</organism>
<feature type="compositionally biased region" description="Basic and acidic residues" evidence="1">
    <location>
        <begin position="101"/>
        <end position="110"/>
    </location>
</feature>
<evidence type="ECO:0000256" key="1">
    <source>
        <dbReference type="SAM" id="MobiDB-lite"/>
    </source>
</evidence>
<sequence length="110" mass="11370">MPGGGGPGDGEGDGRGRTFDCTVRDNCCKTLEASRTLMFEDVQHATVTANTFAAAPDHAVGLAIGSTGAHVDGNEVGEDIGYEVGIDASSRPGYRGPNRVARPDAHRWAA</sequence>
<feature type="region of interest" description="Disordered" evidence="1">
    <location>
        <begin position="86"/>
        <end position="110"/>
    </location>
</feature>
<dbReference type="Proteomes" id="UP000603708">
    <property type="component" value="Unassembled WGS sequence"/>
</dbReference>
<proteinExistence type="predicted"/>
<accession>A0A919L3S9</accession>
<dbReference type="RefSeq" id="WP_189934316.1">
    <property type="nucleotide sequence ID" value="NZ_BNCD01000012.1"/>
</dbReference>
<evidence type="ECO:0000313" key="3">
    <source>
        <dbReference type="Proteomes" id="UP000603708"/>
    </source>
</evidence>
<dbReference type="EMBL" id="BNCD01000012">
    <property type="protein sequence ID" value="GHH82389.1"/>
    <property type="molecule type" value="Genomic_DNA"/>
</dbReference>
<reference evidence="2" key="2">
    <citation type="submission" date="2020-09" db="EMBL/GenBank/DDBJ databases">
        <authorList>
            <person name="Sun Q."/>
            <person name="Ohkuma M."/>
        </authorList>
    </citation>
    <scope>NUCLEOTIDE SEQUENCE</scope>
    <source>
        <strain evidence="2">JCM 5069</strain>
    </source>
</reference>
<keyword evidence="3" id="KW-1185">Reference proteome</keyword>
<comment type="caution">
    <text evidence="2">The sequence shown here is derived from an EMBL/GenBank/DDBJ whole genome shotgun (WGS) entry which is preliminary data.</text>
</comment>
<name>A0A919L3S9_9ACTN</name>
<evidence type="ECO:0008006" key="4">
    <source>
        <dbReference type="Google" id="ProtNLM"/>
    </source>
</evidence>
<gene>
    <name evidence="2" type="ORF">GCM10018793_42110</name>
</gene>